<protein>
    <submittedName>
        <fullName evidence="1">Uncharacterized protein</fullName>
    </submittedName>
</protein>
<comment type="caution">
    <text evidence="1">The sequence shown here is derived from an EMBL/GenBank/DDBJ whole genome shotgun (WGS) entry which is preliminary data.</text>
</comment>
<reference evidence="1" key="1">
    <citation type="journal article" date="2015" name="Nature">
        <title>Complex archaea that bridge the gap between prokaryotes and eukaryotes.</title>
        <authorList>
            <person name="Spang A."/>
            <person name="Saw J.H."/>
            <person name="Jorgensen S.L."/>
            <person name="Zaremba-Niedzwiedzka K."/>
            <person name="Martijn J."/>
            <person name="Lind A.E."/>
            <person name="van Eijk R."/>
            <person name="Schleper C."/>
            <person name="Guy L."/>
            <person name="Ettema T.J."/>
        </authorList>
    </citation>
    <scope>NUCLEOTIDE SEQUENCE</scope>
</reference>
<organism evidence="1">
    <name type="scientific">marine sediment metagenome</name>
    <dbReference type="NCBI Taxonomy" id="412755"/>
    <lineage>
        <taxon>unclassified sequences</taxon>
        <taxon>metagenomes</taxon>
        <taxon>ecological metagenomes</taxon>
    </lineage>
</organism>
<sequence>MKKFIIGILMTMFIGVYPIVARTARVAHSFNSDSQVTIIVTAIDGSFTDTLSGQYLYIQTKACTVQIVQRSSSATVIHHTKVIKIYPADKVIAEEL</sequence>
<dbReference type="EMBL" id="LAZR01032212">
    <property type="protein sequence ID" value="KKL51540.1"/>
    <property type="molecule type" value="Genomic_DNA"/>
</dbReference>
<gene>
    <name evidence="1" type="ORF">LCGC14_2294460</name>
</gene>
<name>A0A0F9F2R6_9ZZZZ</name>
<accession>A0A0F9F2R6</accession>
<evidence type="ECO:0000313" key="1">
    <source>
        <dbReference type="EMBL" id="KKL51540.1"/>
    </source>
</evidence>
<proteinExistence type="predicted"/>
<dbReference type="AlphaFoldDB" id="A0A0F9F2R6"/>